<gene>
    <name evidence="2" type="ORF">GPUH_LOCUS22190</name>
</gene>
<protein>
    <submittedName>
        <fullName evidence="4">DnaJ_C domain-containing protein</fullName>
    </submittedName>
</protein>
<reference evidence="4" key="1">
    <citation type="submission" date="2016-06" db="UniProtKB">
        <authorList>
            <consortium name="WormBaseParasite"/>
        </authorList>
    </citation>
    <scope>IDENTIFICATION</scope>
</reference>
<evidence type="ECO:0000313" key="2">
    <source>
        <dbReference type="EMBL" id="VDN39625.1"/>
    </source>
</evidence>
<dbReference type="OrthoDB" id="10593259at2759"/>
<organism evidence="4">
    <name type="scientific">Gongylonema pulchrum</name>
    <dbReference type="NCBI Taxonomy" id="637853"/>
    <lineage>
        <taxon>Eukaryota</taxon>
        <taxon>Metazoa</taxon>
        <taxon>Ecdysozoa</taxon>
        <taxon>Nematoda</taxon>
        <taxon>Chromadorea</taxon>
        <taxon>Rhabditida</taxon>
        <taxon>Spirurina</taxon>
        <taxon>Spiruromorpha</taxon>
        <taxon>Spiruroidea</taxon>
        <taxon>Gongylonematidae</taxon>
        <taxon>Gongylonema</taxon>
    </lineage>
</organism>
<reference evidence="2 3" key="2">
    <citation type="submission" date="2018-11" db="EMBL/GenBank/DDBJ databases">
        <authorList>
            <consortium name="Pathogen Informatics"/>
        </authorList>
    </citation>
    <scope>NUCLEOTIDE SEQUENCE [LARGE SCALE GENOMIC DNA]</scope>
</reference>
<evidence type="ECO:0000256" key="1">
    <source>
        <dbReference type="SAM" id="MobiDB-lite"/>
    </source>
</evidence>
<dbReference type="WBParaSite" id="GPUH_0002221501-mRNA-1">
    <property type="protein sequence ID" value="GPUH_0002221501-mRNA-1"/>
    <property type="gene ID" value="GPUH_0002221501"/>
</dbReference>
<proteinExistence type="predicted"/>
<evidence type="ECO:0000313" key="3">
    <source>
        <dbReference type="Proteomes" id="UP000271098"/>
    </source>
</evidence>
<keyword evidence="3" id="KW-1185">Reference proteome</keyword>
<sequence>MGTHRFPVRTNKNSSETGDVLKVHILPAGLFDSELFFSIFEKEEEDIFGLGQLLQSAKETGKEVKKRPADTKADEGASSKKRR</sequence>
<dbReference type="EMBL" id="UYRT01094462">
    <property type="protein sequence ID" value="VDN39625.1"/>
    <property type="molecule type" value="Genomic_DNA"/>
</dbReference>
<feature type="region of interest" description="Disordered" evidence="1">
    <location>
        <begin position="59"/>
        <end position="83"/>
    </location>
</feature>
<dbReference type="Proteomes" id="UP000271098">
    <property type="component" value="Unassembled WGS sequence"/>
</dbReference>
<accession>A0A183EMJ7</accession>
<evidence type="ECO:0000313" key="4">
    <source>
        <dbReference type="WBParaSite" id="GPUH_0002221501-mRNA-1"/>
    </source>
</evidence>
<name>A0A183EMJ7_9BILA</name>
<dbReference type="AlphaFoldDB" id="A0A183EMJ7"/>